<proteinExistence type="predicted"/>
<name>A0A0D9WW69_9ORYZ</name>
<dbReference type="InterPro" id="IPR000504">
    <property type="entry name" value="RRM_dom"/>
</dbReference>
<dbReference type="Pfam" id="PF00076">
    <property type="entry name" value="RRM_1"/>
    <property type="match status" value="2"/>
</dbReference>
<feature type="compositionally biased region" description="Polar residues" evidence="3">
    <location>
        <begin position="113"/>
        <end position="123"/>
    </location>
</feature>
<sequence length="522" mass="56963">MTCVRGSAHKSHTTVDPTERSPPDVDDDAVDLSTAPPPSVVVDDDSASTAAVAAEERKVRKVVKKVIVKKVVPKGTFAARKAAAEAEAVVAVAGASSSSSETGEGGETPTGNPPTSDQGSLVGNGQKLEESDGEKPAIDCNAVPVEEESAVVVGEGATFAKPATEEGEVVGEELVVDKGIVEVETEEEEEEEEAGMSERQKRMTMEVFVGGLHRDAKEEDVREAFGKAGDITDVRMIMSPIAGKNKGYCFVRFRNAAQARKAISEFGNVKICGKRCRAAVPVGNDRIFLGNINKKWKKEDIIKLLKKIGIENIDSVTLKPDSNNPVYNRGFAYLELETSRDTWMAYRKLSRKNAFGDGLNINVAWAESLYDRQEKDMQVKSIFVDGIPTSWDHAELKEIFKKHGKIESVVLSRDMQSAKRKDFAFINYITHEAATSCLESFDKEEFTANGSKVNIKVSLARPVQQSKQIKEDHNIINGKSKMKTSQTSYYGLAGIPISSQVRQASSHKLTQSYGSRHAKKSD</sequence>
<feature type="region of interest" description="Disordered" evidence="3">
    <location>
        <begin position="1"/>
        <end position="47"/>
    </location>
</feature>
<dbReference type="HOGENOM" id="CLU_464328_0_0_1"/>
<dbReference type="Gramene" id="LPERR07G04520.1">
    <property type="protein sequence ID" value="LPERR07G04520.1"/>
    <property type="gene ID" value="LPERR07G04520"/>
</dbReference>
<dbReference type="Gene3D" id="3.30.70.330">
    <property type="match status" value="3"/>
</dbReference>
<evidence type="ECO:0000259" key="4">
    <source>
        <dbReference type="PROSITE" id="PS50102"/>
    </source>
</evidence>
<keyword evidence="1 2" id="KW-0694">RNA-binding</keyword>
<dbReference type="EnsemblPlants" id="LPERR07G04520.1">
    <property type="protein sequence ID" value="LPERR07G04520.1"/>
    <property type="gene ID" value="LPERR07G04520"/>
</dbReference>
<dbReference type="PROSITE" id="PS50102">
    <property type="entry name" value="RRM"/>
    <property type="match status" value="3"/>
</dbReference>
<reference evidence="6" key="2">
    <citation type="submission" date="2013-12" db="EMBL/GenBank/DDBJ databases">
        <authorList>
            <person name="Yu Y."/>
            <person name="Lee S."/>
            <person name="de Baynast K."/>
            <person name="Wissotski M."/>
            <person name="Liu L."/>
            <person name="Talag J."/>
            <person name="Goicoechea J."/>
            <person name="Angelova A."/>
            <person name="Jetty R."/>
            <person name="Kudrna D."/>
            <person name="Golser W."/>
            <person name="Rivera L."/>
            <person name="Zhang J."/>
            <person name="Wing R."/>
        </authorList>
    </citation>
    <scope>NUCLEOTIDE SEQUENCE</scope>
</reference>
<reference evidence="5 6" key="1">
    <citation type="submission" date="2012-08" db="EMBL/GenBank/DDBJ databases">
        <title>Oryza genome evolution.</title>
        <authorList>
            <person name="Wing R.A."/>
        </authorList>
    </citation>
    <scope>NUCLEOTIDE SEQUENCE</scope>
</reference>
<dbReference type="AlphaFoldDB" id="A0A0D9WW69"/>
<evidence type="ECO:0000313" key="6">
    <source>
        <dbReference type="Proteomes" id="UP000032180"/>
    </source>
</evidence>
<accession>A0A0D9WW69</accession>
<dbReference type="CDD" id="cd00590">
    <property type="entry name" value="RRM_SF"/>
    <property type="match status" value="2"/>
</dbReference>
<dbReference type="STRING" id="77586.A0A0D9WW69"/>
<dbReference type="GO" id="GO:0003723">
    <property type="term" value="F:RNA binding"/>
    <property type="evidence" value="ECO:0007669"/>
    <property type="project" value="UniProtKB-UniRule"/>
</dbReference>
<dbReference type="InterPro" id="IPR012677">
    <property type="entry name" value="Nucleotide-bd_a/b_plait_sf"/>
</dbReference>
<feature type="domain" description="RRM" evidence="4">
    <location>
        <begin position="285"/>
        <end position="368"/>
    </location>
</feature>
<evidence type="ECO:0000256" key="2">
    <source>
        <dbReference type="PROSITE-ProRule" id="PRU00176"/>
    </source>
</evidence>
<dbReference type="eggNOG" id="KOG0117">
    <property type="taxonomic scope" value="Eukaryota"/>
</dbReference>
<dbReference type="InterPro" id="IPR035979">
    <property type="entry name" value="RBD_domain_sf"/>
</dbReference>
<dbReference type="SUPFAM" id="SSF54928">
    <property type="entry name" value="RNA-binding domain, RBD"/>
    <property type="match status" value="2"/>
</dbReference>
<feature type="compositionally biased region" description="Basic and acidic residues" evidence="3">
    <location>
        <begin position="127"/>
        <end position="137"/>
    </location>
</feature>
<feature type="domain" description="RRM" evidence="4">
    <location>
        <begin position="380"/>
        <end position="462"/>
    </location>
</feature>
<evidence type="ECO:0000256" key="1">
    <source>
        <dbReference type="ARBA" id="ARBA00022884"/>
    </source>
</evidence>
<keyword evidence="6" id="KW-1185">Reference proteome</keyword>
<dbReference type="SMART" id="SM00360">
    <property type="entry name" value="RRM"/>
    <property type="match status" value="3"/>
</dbReference>
<feature type="region of interest" description="Disordered" evidence="3">
    <location>
        <begin position="94"/>
        <end position="138"/>
    </location>
</feature>
<organism evidence="5 6">
    <name type="scientific">Leersia perrieri</name>
    <dbReference type="NCBI Taxonomy" id="77586"/>
    <lineage>
        <taxon>Eukaryota</taxon>
        <taxon>Viridiplantae</taxon>
        <taxon>Streptophyta</taxon>
        <taxon>Embryophyta</taxon>
        <taxon>Tracheophyta</taxon>
        <taxon>Spermatophyta</taxon>
        <taxon>Magnoliopsida</taxon>
        <taxon>Liliopsida</taxon>
        <taxon>Poales</taxon>
        <taxon>Poaceae</taxon>
        <taxon>BOP clade</taxon>
        <taxon>Oryzoideae</taxon>
        <taxon>Oryzeae</taxon>
        <taxon>Oryzinae</taxon>
        <taxon>Leersia</taxon>
    </lineage>
</organism>
<evidence type="ECO:0000256" key="3">
    <source>
        <dbReference type="SAM" id="MobiDB-lite"/>
    </source>
</evidence>
<reference evidence="5" key="3">
    <citation type="submission" date="2015-04" db="UniProtKB">
        <authorList>
            <consortium name="EnsemblPlants"/>
        </authorList>
    </citation>
    <scope>IDENTIFICATION</scope>
</reference>
<evidence type="ECO:0000313" key="5">
    <source>
        <dbReference type="EnsemblPlants" id="LPERR07G04520.1"/>
    </source>
</evidence>
<dbReference type="Proteomes" id="UP000032180">
    <property type="component" value="Chromosome 7"/>
</dbReference>
<feature type="domain" description="RRM" evidence="4">
    <location>
        <begin position="205"/>
        <end position="283"/>
    </location>
</feature>
<dbReference type="PANTHER" id="PTHR21245">
    <property type="entry name" value="HETEROGENEOUS NUCLEAR RIBONUCLEOPROTEIN"/>
    <property type="match status" value="1"/>
</dbReference>
<protein>
    <recommendedName>
        <fullName evidence="4">RRM domain-containing protein</fullName>
    </recommendedName>
</protein>